<organism evidence="1 2">
    <name type="scientific">Deinococcus ruber</name>
    <dbReference type="NCBI Taxonomy" id="1848197"/>
    <lineage>
        <taxon>Bacteria</taxon>
        <taxon>Thermotogati</taxon>
        <taxon>Deinococcota</taxon>
        <taxon>Deinococci</taxon>
        <taxon>Deinococcales</taxon>
        <taxon>Deinococcaceae</taxon>
        <taxon>Deinococcus</taxon>
    </lineage>
</organism>
<dbReference type="RefSeq" id="WP_189092865.1">
    <property type="nucleotide sequence ID" value="NZ_BMQL01000048.1"/>
</dbReference>
<accession>A0A918CNA9</accession>
<proteinExistence type="predicted"/>
<dbReference type="EMBL" id="BMQL01000048">
    <property type="protein sequence ID" value="GGR30006.1"/>
    <property type="molecule type" value="Genomic_DNA"/>
</dbReference>
<dbReference type="AlphaFoldDB" id="A0A918CNA9"/>
<reference evidence="1" key="2">
    <citation type="submission" date="2020-09" db="EMBL/GenBank/DDBJ databases">
        <authorList>
            <person name="Sun Q."/>
            <person name="Ohkuma M."/>
        </authorList>
    </citation>
    <scope>NUCLEOTIDE SEQUENCE</scope>
    <source>
        <strain evidence="1">JCM 31311</strain>
    </source>
</reference>
<dbReference type="CDD" id="cd02208">
    <property type="entry name" value="cupin_RmlC-like"/>
    <property type="match status" value="1"/>
</dbReference>
<comment type="caution">
    <text evidence="1">The sequence shown here is derived from an EMBL/GenBank/DDBJ whole genome shotgun (WGS) entry which is preliminary data.</text>
</comment>
<evidence type="ECO:0000313" key="1">
    <source>
        <dbReference type="EMBL" id="GGR30006.1"/>
    </source>
</evidence>
<keyword evidence="2" id="KW-1185">Reference proteome</keyword>
<dbReference type="InterPro" id="IPR011051">
    <property type="entry name" value="RmlC_Cupin_sf"/>
</dbReference>
<reference evidence="1" key="1">
    <citation type="journal article" date="2014" name="Int. J. Syst. Evol. Microbiol.">
        <title>Complete genome sequence of Corynebacterium casei LMG S-19264T (=DSM 44701T), isolated from a smear-ripened cheese.</title>
        <authorList>
            <consortium name="US DOE Joint Genome Institute (JGI-PGF)"/>
            <person name="Walter F."/>
            <person name="Albersmeier A."/>
            <person name="Kalinowski J."/>
            <person name="Ruckert C."/>
        </authorList>
    </citation>
    <scope>NUCLEOTIDE SEQUENCE</scope>
    <source>
        <strain evidence="1">JCM 31311</strain>
    </source>
</reference>
<protein>
    <submittedName>
        <fullName evidence="1">Uncharacterized protein</fullName>
    </submittedName>
</protein>
<evidence type="ECO:0000313" key="2">
    <source>
        <dbReference type="Proteomes" id="UP000603865"/>
    </source>
</evidence>
<dbReference type="SUPFAM" id="SSF51182">
    <property type="entry name" value="RmlC-like cupins"/>
    <property type="match status" value="1"/>
</dbReference>
<name>A0A918CNA9_9DEIO</name>
<sequence>MPDALHLLRLARSSPERPVELPGGSLRVLHLTTRQHGGAAACWYVCLEGTLILDLPHGDFVQVRAGESYQAPEGEARTLTPVGAVTVLLILG</sequence>
<gene>
    <name evidence="1" type="ORF">GCM10008957_46090</name>
</gene>
<dbReference type="Proteomes" id="UP000603865">
    <property type="component" value="Unassembled WGS sequence"/>
</dbReference>